<protein>
    <recommendedName>
        <fullName evidence="8">Heavy metal RND efflux outer membrane protein, CzcC family</fullName>
    </recommendedName>
</protein>
<evidence type="ECO:0000313" key="7">
    <source>
        <dbReference type="Proteomes" id="UP000032900"/>
    </source>
</evidence>
<dbReference type="GO" id="GO:0015288">
    <property type="term" value="F:porin activity"/>
    <property type="evidence" value="ECO:0007669"/>
    <property type="project" value="TreeGrafter"/>
</dbReference>
<sequence length="364" mass="42636">MQSIEQNNTQLITLQKWLNAEKTKAKTGTYPENPEVTYNHLWSGPDLPGNQKELEITQSFKWPGYYTSKSAIQELNYQQKEALAEKEKREILHNARSVYFHLVWLNKQEALLKTRKKDGEQLVAIMQEGFERGEISKPAFDKARIYNIGVQTEWQKTQSEIKVQRQYLRQLNGGHSIDHLIYEYPLEWKLPDLDSLLINLADSHPDLTMAQLGLKQSEKEVSHQKMNRLPTFAAGYRSESFMDQNLKGFHVGISIPLWQNTNKVKQARLQIDWAAARLTQQEGELERRASNLFHQAATLQNNFQQMKAVMEEEQVSQSHLELLKAGQISFSEYLTDVRFIQETWMQFLETEYTYYELLSQLNRY</sequence>
<reference evidence="6 7" key="1">
    <citation type="journal article" date="2015" name="Microbes Environ.">
        <title>Distribution and evolution of nitrogen fixation genes in the phylum bacteroidetes.</title>
        <authorList>
            <person name="Inoue J."/>
            <person name="Oshima K."/>
            <person name="Suda W."/>
            <person name="Sakamoto M."/>
            <person name="Iino T."/>
            <person name="Noda S."/>
            <person name="Hongoh Y."/>
            <person name="Hattori M."/>
            <person name="Ohkuma M."/>
        </authorList>
    </citation>
    <scope>NUCLEOTIDE SEQUENCE [LARGE SCALE GENOMIC DNA]</scope>
    <source>
        <strain evidence="6">JCM 15548</strain>
    </source>
</reference>
<evidence type="ECO:0000256" key="5">
    <source>
        <dbReference type="ARBA" id="ARBA00023237"/>
    </source>
</evidence>
<proteinExistence type="predicted"/>
<keyword evidence="2" id="KW-1134">Transmembrane beta strand</keyword>
<comment type="subcellular location">
    <subcellularLocation>
        <location evidence="1">Cell outer membrane</location>
    </subcellularLocation>
</comment>
<dbReference type="Gene3D" id="1.20.1600.10">
    <property type="entry name" value="Outer membrane efflux proteins (OEP)"/>
    <property type="match status" value="1"/>
</dbReference>
<evidence type="ECO:0008006" key="8">
    <source>
        <dbReference type="Google" id="ProtNLM"/>
    </source>
</evidence>
<evidence type="ECO:0000313" key="6">
    <source>
        <dbReference type="EMBL" id="GAO29657.1"/>
    </source>
</evidence>
<accession>A0A0E9LVP6</accession>
<dbReference type="Proteomes" id="UP000032900">
    <property type="component" value="Unassembled WGS sequence"/>
</dbReference>
<dbReference type="GO" id="GO:1990281">
    <property type="term" value="C:efflux pump complex"/>
    <property type="evidence" value="ECO:0007669"/>
    <property type="project" value="TreeGrafter"/>
</dbReference>
<dbReference type="EMBL" id="BAZW01000011">
    <property type="protein sequence ID" value="GAO29657.1"/>
    <property type="molecule type" value="Genomic_DNA"/>
</dbReference>
<comment type="caution">
    <text evidence="6">The sequence shown here is derived from an EMBL/GenBank/DDBJ whole genome shotgun (WGS) entry which is preliminary data.</text>
</comment>
<keyword evidence="4" id="KW-0472">Membrane</keyword>
<organism evidence="6 7">
    <name type="scientific">Geofilum rubicundum JCM 15548</name>
    <dbReference type="NCBI Taxonomy" id="1236989"/>
    <lineage>
        <taxon>Bacteria</taxon>
        <taxon>Pseudomonadati</taxon>
        <taxon>Bacteroidota</taxon>
        <taxon>Bacteroidia</taxon>
        <taxon>Marinilabiliales</taxon>
        <taxon>Marinilabiliaceae</taxon>
        <taxon>Geofilum</taxon>
    </lineage>
</organism>
<evidence type="ECO:0000256" key="1">
    <source>
        <dbReference type="ARBA" id="ARBA00004442"/>
    </source>
</evidence>
<dbReference type="GO" id="GO:0015562">
    <property type="term" value="F:efflux transmembrane transporter activity"/>
    <property type="evidence" value="ECO:0007669"/>
    <property type="project" value="InterPro"/>
</dbReference>
<evidence type="ECO:0000256" key="3">
    <source>
        <dbReference type="ARBA" id="ARBA00022692"/>
    </source>
</evidence>
<dbReference type="InterPro" id="IPR051906">
    <property type="entry name" value="TolC-like"/>
</dbReference>
<dbReference type="AlphaFoldDB" id="A0A0E9LVP6"/>
<evidence type="ECO:0000256" key="2">
    <source>
        <dbReference type="ARBA" id="ARBA00022452"/>
    </source>
</evidence>
<name>A0A0E9LVP6_9BACT</name>
<keyword evidence="3" id="KW-0812">Transmembrane</keyword>
<dbReference type="PANTHER" id="PTHR30026">
    <property type="entry name" value="OUTER MEMBRANE PROTEIN TOLC"/>
    <property type="match status" value="1"/>
</dbReference>
<keyword evidence="7" id="KW-1185">Reference proteome</keyword>
<dbReference type="GO" id="GO:0009279">
    <property type="term" value="C:cell outer membrane"/>
    <property type="evidence" value="ECO:0007669"/>
    <property type="project" value="UniProtKB-SubCell"/>
</dbReference>
<dbReference type="PANTHER" id="PTHR30026:SF20">
    <property type="entry name" value="OUTER MEMBRANE PROTEIN TOLC"/>
    <property type="match status" value="1"/>
</dbReference>
<keyword evidence="5" id="KW-0998">Cell outer membrane</keyword>
<evidence type="ECO:0000256" key="4">
    <source>
        <dbReference type="ARBA" id="ARBA00023136"/>
    </source>
</evidence>
<gene>
    <name evidence="6" type="ORF">JCM15548_11869</name>
</gene>
<dbReference type="STRING" id="1236989.JCM15548_11869"/>
<dbReference type="SUPFAM" id="SSF56954">
    <property type="entry name" value="Outer membrane efflux proteins (OEP)"/>
    <property type="match status" value="1"/>
</dbReference>